<gene>
    <name evidence="2" type="ORF">PCAMFM013_S002g000158</name>
</gene>
<proteinExistence type="predicted"/>
<evidence type="ECO:0000256" key="1">
    <source>
        <dbReference type="SAM" id="SignalP"/>
    </source>
</evidence>
<name>A0A0G4NW43_PENC3</name>
<dbReference type="AlphaFoldDB" id="A0A0G4NW43"/>
<keyword evidence="1" id="KW-0732">Signal</keyword>
<dbReference type="Proteomes" id="UP000053732">
    <property type="component" value="Unassembled WGS sequence"/>
</dbReference>
<dbReference type="STRING" id="1429867.A0A0G4NW43"/>
<organism evidence="2 3">
    <name type="scientific">Penicillium camemberti (strain FM 013)</name>
    <dbReference type="NCBI Taxonomy" id="1429867"/>
    <lineage>
        <taxon>Eukaryota</taxon>
        <taxon>Fungi</taxon>
        <taxon>Dikarya</taxon>
        <taxon>Ascomycota</taxon>
        <taxon>Pezizomycotina</taxon>
        <taxon>Eurotiomycetes</taxon>
        <taxon>Eurotiomycetidae</taxon>
        <taxon>Eurotiales</taxon>
        <taxon>Aspergillaceae</taxon>
        <taxon>Penicillium</taxon>
    </lineage>
</organism>
<evidence type="ECO:0000313" key="2">
    <source>
        <dbReference type="EMBL" id="CRL18288.1"/>
    </source>
</evidence>
<accession>A0A0G4NW43</accession>
<keyword evidence="3" id="KW-1185">Reference proteome</keyword>
<feature type="chain" id="PRO_5005195035" evidence="1">
    <location>
        <begin position="18"/>
        <end position="497"/>
    </location>
</feature>
<protein>
    <submittedName>
        <fullName evidence="2">Str. FM013</fullName>
    </submittedName>
</protein>
<evidence type="ECO:0000313" key="3">
    <source>
        <dbReference type="Proteomes" id="UP000053732"/>
    </source>
</evidence>
<sequence>MRFVSGLLATFAATASALPQAVPDVFSWEETCSGIGTKSQENWKKGGFGEWFSVTASVEGIYTQDIQKTIQSWESDDQSSIYGFYCSPMSHCEANLDKDQCLDPEHPIRPALYFVMWSIANLNNWMDSLLTAVDHTASIADARAADMVNTFATNMENIPLLNAGPALAAGFLGSLAAIFPPAAVAGGFGSGLATIGAGLLSLTSNSKPVELEPKFNDFTDITTYIAKASEGMQKSIETYTQWLLTSIPSNDRANGINYIYDPKSLPNVLLDGDFAEPRISSVLPDGIYISLFSAAVALLWKEENARVVKISHELPALSKLVCDHEKVMYGNKWCDSEGNAYILLGWHKTWFKTPWDPAAAENLQDLKGIGKLPEFRLSIEIVSTASEYANLLNGGRPYYEWNTARVIEHMNQDEKNMAKFSGFNLPFCEIAPSPSADDLGTNDLLDMAECDEQCQVIWAMRLCFQAKEPELPGGGLFFIDDFGYEYPITICAPGHQC</sequence>
<feature type="signal peptide" evidence="1">
    <location>
        <begin position="1"/>
        <end position="17"/>
    </location>
</feature>
<reference evidence="2 3" key="1">
    <citation type="journal article" date="2014" name="Nat. Commun.">
        <title>Multiple recent horizontal transfers of a large genomic region in cheese making fungi.</title>
        <authorList>
            <person name="Cheeseman K."/>
            <person name="Ropars J."/>
            <person name="Renault P."/>
            <person name="Dupont J."/>
            <person name="Gouzy J."/>
            <person name="Branca A."/>
            <person name="Abraham A.L."/>
            <person name="Ceppi M."/>
            <person name="Conseiller E."/>
            <person name="Debuchy R."/>
            <person name="Malagnac F."/>
            <person name="Goarin A."/>
            <person name="Silar P."/>
            <person name="Lacoste S."/>
            <person name="Sallet E."/>
            <person name="Bensimon A."/>
            <person name="Giraud T."/>
            <person name="Brygoo Y."/>
        </authorList>
    </citation>
    <scope>NUCLEOTIDE SEQUENCE [LARGE SCALE GENOMIC DNA]</scope>
    <source>
        <strain evidence="3">FM 013</strain>
    </source>
</reference>
<dbReference type="EMBL" id="HG793135">
    <property type="protein sequence ID" value="CRL18288.1"/>
    <property type="molecule type" value="Genomic_DNA"/>
</dbReference>